<dbReference type="AlphaFoldDB" id="A0A9Q8Y1A1"/>
<dbReference type="KEGG" id="lfo:LMK00_10365"/>
<dbReference type="Proteomes" id="UP001056730">
    <property type="component" value="Chromosome"/>
</dbReference>
<accession>A0A9Q8Y1A1</accession>
<dbReference type="EMBL" id="CP086395">
    <property type="protein sequence ID" value="USJ20203.1"/>
    <property type="molecule type" value="Genomic_DNA"/>
</dbReference>
<name>A0A9Q8Y1A1_9LACT</name>
<protein>
    <submittedName>
        <fullName evidence="1">Uncharacterized protein</fullName>
    </submittedName>
</protein>
<evidence type="ECO:0000313" key="2">
    <source>
        <dbReference type="Proteomes" id="UP001056730"/>
    </source>
</evidence>
<gene>
    <name evidence="1" type="ORF">LMK00_10365</name>
</gene>
<sequence length="69" mass="7923">MNEDLEEIMNAKINHHIALSKESGDSIIKSLDMIRDLLKKEHTQTGFNLIGLLFQIEKEAEKLKLGFLE</sequence>
<organism evidence="1 2">
    <name type="scientific">Lactococcus formosensis</name>
    <dbReference type="NCBI Taxonomy" id="1281486"/>
    <lineage>
        <taxon>Bacteria</taxon>
        <taxon>Bacillati</taxon>
        <taxon>Bacillota</taxon>
        <taxon>Bacilli</taxon>
        <taxon>Lactobacillales</taxon>
        <taxon>Streptococcaceae</taxon>
        <taxon>Lactococcus</taxon>
    </lineage>
</organism>
<evidence type="ECO:0000313" key="1">
    <source>
        <dbReference type="EMBL" id="USJ20203.1"/>
    </source>
</evidence>
<dbReference type="RefSeq" id="WP_252175413.1">
    <property type="nucleotide sequence ID" value="NZ_CP086395.1"/>
</dbReference>
<reference evidence="1" key="1">
    <citation type="journal article" date="2022" name="Front. Microbiol.">
        <title>Feed Insects as a Reservoir of Granadaene-Producing Lactococci.</title>
        <authorList>
            <person name="Neuzil-Bunesova V."/>
            <person name="Ramirez Garcia A."/>
            <person name="Modrackova N."/>
            <person name="Makovska M."/>
            <person name="Sabolova M."/>
            <person name="Sproer C."/>
            <person name="Bunk B."/>
            <person name="Blom J."/>
            <person name="Schwab C."/>
        </authorList>
    </citation>
    <scope>NUCLEOTIDE SEQUENCE</scope>
    <source>
        <strain evidence="1">I4/6O</strain>
    </source>
</reference>
<proteinExistence type="predicted"/>